<keyword evidence="2" id="KW-0812">Transmembrane</keyword>
<organism evidence="3 4">
    <name type="scientific">Hebeloma cylindrosporum</name>
    <dbReference type="NCBI Taxonomy" id="76867"/>
    <lineage>
        <taxon>Eukaryota</taxon>
        <taxon>Fungi</taxon>
        <taxon>Dikarya</taxon>
        <taxon>Basidiomycota</taxon>
        <taxon>Agaricomycotina</taxon>
        <taxon>Agaricomycetes</taxon>
        <taxon>Agaricomycetidae</taxon>
        <taxon>Agaricales</taxon>
        <taxon>Agaricineae</taxon>
        <taxon>Hymenogastraceae</taxon>
        <taxon>Hebeloma</taxon>
    </lineage>
</organism>
<feature type="region of interest" description="Disordered" evidence="1">
    <location>
        <begin position="218"/>
        <end position="242"/>
    </location>
</feature>
<keyword evidence="2" id="KW-0472">Membrane</keyword>
<dbReference type="HOGENOM" id="CLU_083659_0_0_1"/>
<dbReference type="OrthoDB" id="7862095at2759"/>
<proteinExistence type="predicted"/>
<name>A0A0C2YW50_HEBCY</name>
<protein>
    <submittedName>
        <fullName evidence="3">Uncharacterized protein</fullName>
    </submittedName>
</protein>
<reference evidence="4" key="2">
    <citation type="submission" date="2015-01" db="EMBL/GenBank/DDBJ databases">
        <title>Evolutionary Origins and Diversification of the Mycorrhizal Mutualists.</title>
        <authorList>
            <consortium name="DOE Joint Genome Institute"/>
            <consortium name="Mycorrhizal Genomics Consortium"/>
            <person name="Kohler A."/>
            <person name="Kuo A."/>
            <person name="Nagy L.G."/>
            <person name="Floudas D."/>
            <person name="Copeland A."/>
            <person name="Barry K.W."/>
            <person name="Cichocki N."/>
            <person name="Veneault-Fourrey C."/>
            <person name="LaButti K."/>
            <person name="Lindquist E.A."/>
            <person name="Lipzen A."/>
            <person name="Lundell T."/>
            <person name="Morin E."/>
            <person name="Murat C."/>
            <person name="Riley R."/>
            <person name="Ohm R."/>
            <person name="Sun H."/>
            <person name="Tunlid A."/>
            <person name="Henrissat B."/>
            <person name="Grigoriev I.V."/>
            <person name="Hibbett D.S."/>
            <person name="Martin F."/>
        </authorList>
    </citation>
    <scope>NUCLEOTIDE SEQUENCE [LARGE SCALE GENOMIC DNA]</scope>
    <source>
        <strain evidence="4">h7</strain>
    </source>
</reference>
<feature type="transmembrane region" description="Helical" evidence="2">
    <location>
        <begin position="57"/>
        <end position="81"/>
    </location>
</feature>
<reference evidence="3 4" key="1">
    <citation type="submission" date="2014-04" db="EMBL/GenBank/DDBJ databases">
        <authorList>
            <consortium name="DOE Joint Genome Institute"/>
            <person name="Kuo A."/>
            <person name="Gay G."/>
            <person name="Dore J."/>
            <person name="Kohler A."/>
            <person name="Nagy L.G."/>
            <person name="Floudas D."/>
            <person name="Copeland A."/>
            <person name="Barry K.W."/>
            <person name="Cichocki N."/>
            <person name="Veneault-Fourrey C."/>
            <person name="LaButti K."/>
            <person name="Lindquist E.A."/>
            <person name="Lipzen A."/>
            <person name="Lundell T."/>
            <person name="Morin E."/>
            <person name="Murat C."/>
            <person name="Sun H."/>
            <person name="Tunlid A."/>
            <person name="Henrissat B."/>
            <person name="Grigoriev I.V."/>
            <person name="Hibbett D.S."/>
            <person name="Martin F."/>
            <person name="Nordberg H.P."/>
            <person name="Cantor M.N."/>
            <person name="Hua S.X."/>
        </authorList>
    </citation>
    <scope>NUCLEOTIDE SEQUENCE [LARGE SCALE GENOMIC DNA]</scope>
    <source>
        <strain evidence="4">h7</strain>
    </source>
</reference>
<keyword evidence="2" id="KW-1133">Transmembrane helix</keyword>
<gene>
    <name evidence="3" type="ORF">M413DRAFT_441882</name>
</gene>
<feature type="transmembrane region" description="Helical" evidence="2">
    <location>
        <begin position="90"/>
        <end position="110"/>
    </location>
</feature>
<dbReference type="STRING" id="686832.A0A0C2YW50"/>
<accession>A0A0C2YW50</accession>
<evidence type="ECO:0000313" key="3">
    <source>
        <dbReference type="EMBL" id="KIM45202.1"/>
    </source>
</evidence>
<feature type="region of interest" description="Disordered" evidence="1">
    <location>
        <begin position="194"/>
        <end position="213"/>
    </location>
</feature>
<dbReference type="AlphaFoldDB" id="A0A0C2YW50"/>
<feature type="transmembrane region" description="Helical" evidence="2">
    <location>
        <begin position="149"/>
        <end position="169"/>
    </location>
</feature>
<evidence type="ECO:0000256" key="1">
    <source>
        <dbReference type="SAM" id="MobiDB-lite"/>
    </source>
</evidence>
<dbReference type="EMBL" id="KN831772">
    <property type="protein sequence ID" value="KIM45202.1"/>
    <property type="molecule type" value="Genomic_DNA"/>
</dbReference>
<sequence length="242" mass="26762">MAAKFLCCLPLRLGVIVISFIQFLLCGGFAGLLWWALWYANENANDLATITQSMKTTVIIVASIYTAATLVGLLGFLGALLKKNGFVKTFYILLSVVLSLQVGSSIWYLVTFYRTRGQTLEDCLNGTTDTKRVAYCNSLDAYRRVPQGVMIASVIVPIILQAYAVYIVYQYSKRLENQKIESLRSSRAFIPPAGPAYQPVKPTDETYPLTQPTSHYPYADAPNSFGHTHNKSLGGHEASDKV</sequence>
<dbReference type="Proteomes" id="UP000053424">
    <property type="component" value="Unassembled WGS sequence"/>
</dbReference>
<evidence type="ECO:0000313" key="4">
    <source>
        <dbReference type="Proteomes" id="UP000053424"/>
    </source>
</evidence>
<keyword evidence="4" id="KW-1185">Reference proteome</keyword>
<evidence type="ECO:0000256" key="2">
    <source>
        <dbReference type="SAM" id="Phobius"/>
    </source>
</evidence>
<feature type="transmembrane region" description="Helical" evidence="2">
    <location>
        <begin position="12"/>
        <end position="37"/>
    </location>
</feature>